<dbReference type="Proteomes" id="UP000663479">
    <property type="component" value="Chromosome"/>
</dbReference>
<accession>A0AAQ0CGJ9</accession>
<evidence type="ECO:0000313" key="1">
    <source>
        <dbReference type="EMBL" id="QRL02092.1"/>
    </source>
</evidence>
<dbReference type="RefSeq" id="WP_146945354.1">
    <property type="nucleotide sequence ID" value="NZ_BJUL01000031.1"/>
</dbReference>
<dbReference type="EMBL" id="CP066539">
    <property type="protein sequence ID" value="QRL02092.1"/>
    <property type="molecule type" value="Genomic_DNA"/>
</dbReference>
<dbReference type="AlphaFoldDB" id="A0AAQ0CGJ9"/>
<organism evidence="1 2">
    <name type="scientific">Vreelandella venusta</name>
    <dbReference type="NCBI Taxonomy" id="44935"/>
    <lineage>
        <taxon>Bacteria</taxon>
        <taxon>Pseudomonadati</taxon>
        <taxon>Pseudomonadota</taxon>
        <taxon>Gammaproteobacteria</taxon>
        <taxon>Oceanospirillales</taxon>
        <taxon>Halomonadaceae</taxon>
        <taxon>Vreelandella</taxon>
    </lineage>
</organism>
<gene>
    <name evidence="1" type="ORF">JDS37_12285</name>
</gene>
<reference evidence="1" key="1">
    <citation type="submission" date="2020-12" db="EMBL/GenBank/DDBJ databases">
        <title>Genome reconstruction of Halomonas venusta strain DSM 4743.</title>
        <authorList>
            <person name="Aguirre-Garrido J.F."/>
            <person name="Hernandez-Soto L.M."/>
            <person name="Martinez-Abarca F."/>
        </authorList>
    </citation>
    <scope>NUCLEOTIDE SEQUENCE</scope>
    <source>
        <strain evidence="1">4743</strain>
    </source>
</reference>
<protein>
    <submittedName>
        <fullName evidence="1">Uncharacterized protein</fullName>
    </submittedName>
</protein>
<sequence>MEFIIASGPGVDKGVVEKLKPVLIESSRRNSDTLLETEILGGRGLLLRSYSEGEFVDKMPQGFDGFAIFEGVAFDSASPPIFSYKCSDDFFDNARGMFCRVIGCESGEEAFVERDILGVYPIWYASYNNIDFASNNIYCIANAINSLGGKVYRNSFYSASELALENALWKESPFEGVYLLGVHEKIIFNGMGADVIKFSPWYYRSSFSYQELLEKTCEEVSGNIKAISDSRYSHKVSDLTGGYDSRMILSGIVGQGLQDNFSFFTSGVNTGDSSAASFLRNKYKLRKTAYNIKGTPGDMVDKVRRSLCASYGQHSMADYANYMPDVVECNGTMGELFRQFYCFSDDVAPVDAIKAAFNERFSVLPTASVDRIMQGYKEFFDEKNRQGFSVDEAFYHLYLEQRNQQFVGVSMRAKSNVQAIALPLYSTAGVAAALALTPEERKSLKLVYDITKKLCHELIFPPLENRVWPYCDKEDEQRLNKVTPFVNGSKDYRDVVMPVVIEKCYSGFDLREKKKLSDWEMEAREKGLRWNWKHLDKALDYGNICLESIGDKKNHEYIDLNGLKRLFEKKPHEFKRNYEVRQVWRSLFAITWLSEQEEPVCH</sequence>
<proteinExistence type="predicted"/>
<evidence type="ECO:0000313" key="2">
    <source>
        <dbReference type="Proteomes" id="UP000663479"/>
    </source>
</evidence>
<name>A0AAQ0CGJ9_9GAMM</name>